<evidence type="ECO:0000256" key="5">
    <source>
        <dbReference type="ARBA" id="ARBA00022519"/>
    </source>
</evidence>
<feature type="transmembrane region" description="Helical" evidence="10">
    <location>
        <begin position="38"/>
        <end position="62"/>
    </location>
</feature>
<dbReference type="EMBL" id="BAABHY010000001">
    <property type="protein sequence ID" value="GAA5108942.1"/>
    <property type="molecule type" value="Genomic_DNA"/>
</dbReference>
<comment type="pathway">
    <text evidence="3">Porphyrin-containing compound metabolism; protoheme biosynthesis.</text>
</comment>
<comment type="function">
    <text evidence="1">Involved in a late step of protoheme IX synthesis.</text>
</comment>
<evidence type="ECO:0000256" key="6">
    <source>
        <dbReference type="ARBA" id="ARBA00022692"/>
    </source>
</evidence>
<evidence type="ECO:0000256" key="10">
    <source>
        <dbReference type="SAM" id="Phobius"/>
    </source>
</evidence>
<comment type="caution">
    <text evidence="12">The sequence shown here is derived from an EMBL/GenBank/DDBJ whole genome shotgun (WGS) entry which is preliminary data.</text>
</comment>
<dbReference type="Proteomes" id="UP001500171">
    <property type="component" value="Unassembled WGS sequence"/>
</dbReference>
<name>A0ABP9N3P2_9GAMM</name>
<keyword evidence="13" id="KW-1185">Reference proteome</keyword>
<feature type="domain" description="HemY N-terminal" evidence="11">
    <location>
        <begin position="26"/>
        <end position="128"/>
    </location>
</feature>
<dbReference type="NCBIfam" id="TIGR00540">
    <property type="entry name" value="TPR_hemY_coli"/>
    <property type="match status" value="1"/>
</dbReference>
<keyword evidence="4" id="KW-1003">Cell membrane</keyword>
<keyword evidence="5" id="KW-0997">Cell inner membrane</keyword>
<evidence type="ECO:0000256" key="9">
    <source>
        <dbReference type="ARBA" id="ARBA00023244"/>
    </source>
</evidence>
<evidence type="ECO:0000313" key="13">
    <source>
        <dbReference type="Proteomes" id="UP001500171"/>
    </source>
</evidence>
<protein>
    <recommendedName>
        <fullName evidence="11">HemY N-terminal domain-containing protein</fullName>
    </recommendedName>
</protein>
<evidence type="ECO:0000256" key="8">
    <source>
        <dbReference type="ARBA" id="ARBA00023136"/>
    </source>
</evidence>
<dbReference type="InterPro" id="IPR005254">
    <property type="entry name" value="Heme_biosyn_assoc_TPR_pro"/>
</dbReference>
<proteinExistence type="predicted"/>
<keyword evidence="6 10" id="KW-0812">Transmembrane</keyword>
<reference evidence="13" key="1">
    <citation type="journal article" date="2019" name="Int. J. Syst. Evol. Microbiol.">
        <title>The Global Catalogue of Microorganisms (GCM) 10K type strain sequencing project: providing services to taxonomists for standard genome sequencing and annotation.</title>
        <authorList>
            <consortium name="The Broad Institute Genomics Platform"/>
            <consortium name="The Broad Institute Genome Sequencing Center for Infectious Disease"/>
            <person name="Wu L."/>
            <person name="Ma J."/>
        </authorList>
    </citation>
    <scope>NUCLEOTIDE SEQUENCE [LARGE SCALE GENOMIC DNA]</scope>
    <source>
        <strain evidence="13">JCM 18050</strain>
    </source>
</reference>
<evidence type="ECO:0000313" key="12">
    <source>
        <dbReference type="EMBL" id="GAA5108942.1"/>
    </source>
</evidence>
<evidence type="ECO:0000256" key="2">
    <source>
        <dbReference type="ARBA" id="ARBA00004429"/>
    </source>
</evidence>
<evidence type="ECO:0000256" key="3">
    <source>
        <dbReference type="ARBA" id="ARBA00004744"/>
    </source>
</evidence>
<evidence type="ECO:0000256" key="1">
    <source>
        <dbReference type="ARBA" id="ARBA00002962"/>
    </source>
</evidence>
<dbReference type="SUPFAM" id="SSF48452">
    <property type="entry name" value="TPR-like"/>
    <property type="match status" value="1"/>
</dbReference>
<accession>A0ABP9N3P2</accession>
<organism evidence="12 13">
    <name type="scientific">Orbus sasakiae</name>
    <dbReference type="NCBI Taxonomy" id="1078475"/>
    <lineage>
        <taxon>Bacteria</taxon>
        <taxon>Pseudomonadati</taxon>
        <taxon>Pseudomonadota</taxon>
        <taxon>Gammaproteobacteria</taxon>
        <taxon>Orbales</taxon>
        <taxon>Orbaceae</taxon>
        <taxon>Orbus</taxon>
    </lineage>
</organism>
<keyword evidence="9" id="KW-0627">Porphyrin biosynthesis</keyword>
<dbReference type="InterPro" id="IPR011990">
    <property type="entry name" value="TPR-like_helical_dom_sf"/>
</dbReference>
<keyword evidence="8 10" id="KW-0472">Membrane</keyword>
<dbReference type="RefSeq" id="WP_345489811.1">
    <property type="nucleotide sequence ID" value="NZ_BAABHY010000001.1"/>
</dbReference>
<evidence type="ECO:0000256" key="7">
    <source>
        <dbReference type="ARBA" id="ARBA00022989"/>
    </source>
</evidence>
<dbReference type="InterPro" id="IPR010817">
    <property type="entry name" value="HemY_N"/>
</dbReference>
<comment type="subcellular location">
    <subcellularLocation>
        <location evidence="2">Cell inner membrane</location>
        <topology evidence="2">Multi-pass membrane protein</topology>
    </subcellularLocation>
</comment>
<dbReference type="Pfam" id="PF07219">
    <property type="entry name" value="HemY_N"/>
    <property type="match status" value="1"/>
</dbReference>
<evidence type="ECO:0000259" key="11">
    <source>
        <dbReference type="Pfam" id="PF07219"/>
    </source>
</evidence>
<sequence length="280" mass="32349">MLRILIIFLVLVGGMIIGPILANHQGIVLFQVSGYRITMSLTTFILVEFVLILLLCLIYWIVKHIFYSKTAFGSWLRSLSPIKSAKRIEQAQWFLLEGDYKKASKLLSKSAKNANNSALTFLQAAQAEINHNQFDAAREHLDEAAKLCKDKEIFAFKLVQLRLQIKSQQYDLARSNVEKLLEEKPRNPEVLRLADQLYYETKDFQAIIDILPAMYKSQAFDEAQLDRFKDVAYVGRIKQLADHQGIDKMIAWWKEQPKVIRKNPIYQGTVEVYHDNLLSK</sequence>
<gene>
    <name evidence="12" type="ORF">GCM10023211_11710</name>
</gene>
<keyword evidence="7 10" id="KW-1133">Transmembrane helix</keyword>
<evidence type="ECO:0000256" key="4">
    <source>
        <dbReference type="ARBA" id="ARBA00022475"/>
    </source>
</evidence>
<dbReference type="Gene3D" id="1.25.40.10">
    <property type="entry name" value="Tetratricopeptide repeat domain"/>
    <property type="match status" value="1"/>
</dbReference>